<dbReference type="EC" id="4.1.2.48" evidence="5"/>
<reference evidence="5 6" key="1">
    <citation type="submission" date="2015-09" db="EMBL/GenBank/DDBJ databases">
        <authorList>
            <consortium name="Pathogen Informatics"/>
        </authorList>
    </citation>
    <scope>NUCLEOTIDE SEQUENCE [LARGE SCALE GENOMIC DNA]</scope>
    <source>
        <strain evidence="5 6">2789STDY5834876</strain>
    </source>
</reference>
<organism evidence="5 6">
    <name type="scientific">Faecalicatena contorta</name>
    <dbReference type="NCBI Taxonomy" id="39482"/>
    <lineage>
        <taxon>Bacteria</taxon>
        <taxon>Bacillati</taxon>
        <taxon>Bacillota</taxon>
        <taxon>Clostridia</taxon>
        <taxon>Lachnospirales</taxon>
        <taxon>Lachnospiraceae</taxon>
        <taxon>Faecalicatena</taxon>
    </lineage>
</organism>
<dbReference type="RefSeq" id="WP_055154810.1">
    <property type="nucleotide sequence ID" value="NZ_CYZU01000050.1"/>
</dbReference>
<dbReference type="GO" id="GO:0016829">
    <property type="term" value="F:lyase activity"/>
    <property type="evidence" value="ECO:0007669"/>
    <property type="project" value="UniProtKB-KW"/>
</dbReference>
<dbReference type="InterPro" id="IPR015422">
    <property type="entry name" value="PyrdxlP-dep_Trfase_small"/>
</dbReference>
<proteinExistence type="inferred from homology"/>
<name>A0A174JVL6_9FIRM</name>
<evidence type="ECO:0000256" key="2">
    <source>
        <dbReference type="ARBA" id="ARBA00006966"/>
    </source>
</evidence>
<dbReference type="GO" id="GO:0006520">
    <property type="term" value="P:amino acid metabolic process"/>
    <property type="evidence" value="ECO:0007669"/>
    <property type="project" value="InterPro"/>
</dbReference>
<comment type="cofactor">
    <cofactor evidence="1">
        <name>pyridoxal 5'-phosphate</name>
        <dbReference type="ChEBI" id="CHEBI:597326"/>
    </cofactor>
</comment>
<dbReference type="PANTHER" id="PTHR48097">
    <property type="entry name" value="L-THREONINE ALDOLASE-RELATED"/>
    <property type="match status" value="1"/>
</dbReference>
<dbReference type="InterPro" id="IPR015424">
    <property type="entry name" value="PyrdxlP-dep_Trfase"/>
</dbReference>
<dbReference type="Proteomes" id="UP000095544">
    <property type="component" value="Unassembled WGS sequence"/>
</dbReference>
<sequence>MIFFNCDYTEGAHPKVMDRLLETNLVQTDGYGEDPYCMRAREIIRGLCGNHTLDVHFLVGGTQTNLTVISAALRPHQGVLAAESGHVNVHETGAIESCGHKVLTLPSADGKITAQQVEKSYKGHMEDESFEHCVQPKLVYISNPTEMGTLYTRAELESLAGVCRENGLYLFMDGARLGYGLSAAGNDLDLKMIAGLCDVFYIGGTKVGALFGEAVVIANPGLKEDFRYIMKQKGAMLAKGRLLGLQFQALLEDGLYFAIGKRANELADEIRNACRRAGYPFLVENTTNQVFAVMPDEKLEQLKEKYVFCYQQRIDDTHSAVRFCTSWATIPENVRALADDISGKGELG</sequence>
<dbReference type="PANTHER" id="PTHR48097:SF5">
    <property type="entry name" value="LOW SPECIFICITY L-THREONINE ALDOLASE"/>
    <property type="match status" value="1"/>
</dbReference>
<dbReference type="Gene3D" id="3.40.640.10">
    <property type="entry name" value="Type I PLP-dependent aspartate aminotransferase-like (Major domain)"/>
    <property type="match status" value="1"/>
</dbReference>
<dbReference type="AlphaFoldDB" id="A0A174JVL6"/>
<gene>
    <name evidence="5" type="primary">ltaE</name>
    <name evidence="5" type="ORF">ERS852491_04046</name>
</gene>
<evidence type="ECO:0000259" key="4">
    <source>
        <dbReference type="Pfam" id="PF01212"/>
    </source>
</evidence>
<keyword evidence="3" id="KW-0663">Pyridoxal phosphate</keyword>
<feature type="domain" description="Aromatic amino acid beta-eliminating lyase/threonine aldolase" evidence="4">
    <location>
        <begin position="14"/>
        <end position="294"/>
    </location>
</feature>
<dbReference type="Gene3D" id="3.90.1150.10">
    <property type="entry name" value="Aspartate Aminotransferase, domain 1"/>
    <property type="match status" value="1"/>
</dbReference>
<accession>A0A174JVL6</accession>
<evidence type="ECO:0000256" key="1">
    <source>
        <dbReference type="ARBA" id="ARBA00001933"/>
    </source>
</evidence>
<protein>
    <submittedName>
        <fullName evidence="5">Low specificity L-threonine aldolase</fullName>
        <ecNumber evidence="5">4.1.2.48</ecNumber>
    </submittedName>
</protein>
<dbReference type="STRING" id="39482.ERS852491_04046"/>
<dbReference type="SUPFAM" id="SSF53383">
    <property type="entry name" value="PLP-dependent transferases"/>
    <property type="match status" value="1"/>
</dbReference>
<dbReference type="InterPro" id="IPR015421">
    <property type="entry name" value="PyrdxlP-dep_Trfase_major"/>
</dbReference>
<evidence type="ECO:0000256" key="3">
    <source>
        <dbReference type="ARBA" id="ARBA00022898"/>
    </source>
</evidence>
<evidence type="ECO:0000313" key="5">
    <source>
        <dbReference type="EMBL" id="CUP02681.1"/>
    </source>
</evidence>
<keyword evidence="5" id="KW-0456">Lyase</keyword>
<dbReference type="EMBL" id="CYZU01000050">
    <property type="protein sequence ID" value="CUP02681.1"/>
    <property type="molecule type" value="Genomic_DNA"/>
</dbReference>
<evidence type="ECO:0000313" key="6">
    <source>
        <dbReference type="Proteomes" id="UP000095544"/>
    </source>
</evidence>
<comment type="similarity">
    <text evidence="2">Belongs to the threonine aldolase family.</text>
</comment>
<dbReference type="Pfam" id="PF01212">
    <property type="entry name" value="Beta_elim_lyase"/>
    <property type="match status" value="1"/>
</dbReference>
<dbReference type="OrthoDB" id="9774495at2"/>
<dbReference type="InterPro" id="IPR001597">
    <property type="entry name" value="ArAA_b-elim_lyase/Thr_aldolase"/>
</dbReference>